<proteinExistence type="predicted"/>
<comment type="caution">
    <text evidence="1">The sequence shown here is derived from an EMBL/GenBank/DDBJ whole genome shotgun (WGS) entry which is preliminary data.</text>
</comment>
<protein>
    <submittedName>
        <fullName evidence="1">Uncharacterized protein</fullName>
    </submittedName>
</protein>
<evidence type="ECO:0000313" key="2">
    <source>
        <dbReference type="Proteomes" id="UP000196258"/>
    </source>
</evidence>
<dbReference type="EMBL" id="NFLB01000014">
    <property type="protein sequence ID" value="OUQ04156.1"/>
    <property type="molecule type" value="Genomic_DNA"/>
</dbReference>
<evidence type="ECO:0000313" key="1">
    <source>
        <dbReference type="EMBL" id="OUQ04156.1"/>
    </source>
</evidence>
<organism evidence="1 2">
    <name type="scientific">Thomasclavelia spiroformis</name>
    <dbReference type="NCBI Taxonomy" id="29348"/>
    <lineage>
        <taxon>Bacteria</taxon>
        <taxon>Bacillati</taxon>
        <taxon>Bacillota</taxon>
        <taxon>Erysipelotrichia</taxon>
        <taxon>Erysipelotrichales</taxon>
        <taxon>Coprobacillaceae</taxon>
        <taxon>Thomasclavelia</taxon>
    </lineage>
</organism>
<sequence>MNWYKDNFNEWKEIIETVARETGRNEQMVEKDTIQSIFLNELSKSDFLFVFKSGTVLSKVYDFS</sequence>
<name>A0A1Y4Q3K0_9FIRM</name>
<dbReference type="RefSeq" id="WP_087257843.1">
    <property type="nucleotide sequence ID" value="NZ_JAGZOQ010000093.1"/>
</dbReference>
<dbReference type="AlphaFoldDB" id="A0A1Y4Q3K0"/>
<dbReference type="Proteomes" id="UP000196258">
    <property type="component" value="Unassembled WGS sequence"/>
</dbReference>
<reference evidence="2" key="1">
    <citation type="submission" date="2017-04" db="EMBL/GenBank/DDBJ databases">
        <title>Function of individual gut microbiota members based on whole genome sequencing of pure cultures obtained from chicken caecum.</title>
        <authorList>
            <person name="Medvecky M."/>
            <person name="Cejkova D."/>
            <person name="Polansky O."/>
            <person name="Karasova D."/>
            <person name="Kubasova T."/>
            <person name="Cizek A."/>
            <person name="Rychlik I."/>
        </authorList>
    </citation>
    <scope>NUCLEOTIDE SEQUENCE [LARGE SCALE GENOMIC DNA]</scope>
    <source>
        <strain evidence="2">An149</strain>
    </source>
</reference>
<accession>A0A1Y4Q3K0</accession>
<gene>
    <name evidence="1" type="ORF">B5E91_11600</name>
</gene>